<comment type="caution">
    <text evidence="1">The sequence shown here is derived from an EMBL/GenBank/DDBJ whole genome shotgun (WGS) entry which is preliminary data.</text>
</comment>
<evidence type="ECO:0000313" key="2">
    <source>
        <dbReference type="Proteomes" id="UP000708208"/>
    </source>
</evidence>
<reference evidence="1" key="1">
    <citation type="submission" date="2021-06" db="EMBL/GenBank/DDBJ databases">
        <authorList>
            <person name="Hodson N. C."/>
            <person name="Mongue J. A."/>
            <person name="Jaron S. K."/>
        </authorList>
    </citation>
    <scope>NUCLEOTIDE SEQUENCE</scope>
</reference>
<proteinExistence type="predicted"/>
<organism evidence="1 2">
    <name type="scientific">Allacma fusca</name>
    <dbReference type="NCBI Taxonomy" id="39272"/>
    <lineage>
        <taxon>Eukaryota</taxon>
        <taxon>Metazoa</taxon>
        <taxon>Ecdysozoa</taxon>
        <taxon>Arthropoda</taxon>
        <taxon>Hexapoda</taxon>
        <taxon>Collembola</taxon>
        <taxon>Symphypleona</taxon>
        <taxon>Sminthuridae</taxon>
        <taxon>Allacma</taxon>
    </lineage>
</organism>
<evidence type="ECO:0000313" key="1">
    <source>
        <dbReference type="EMBL" id="CAG7707201.1"/>
    </source>
</evidence>
<accession>A0A8J2J7R8</accession>
<dbReference type="EMBL" id="CAJVCH010029593">
    <property type="protein sequence ID" value="CAG7707201.1"/>
    <property type="molecule type" value="Genomic_DNA"/>
</dbReference>
<dbReference type="AlphaFoldDB" id="A0A8J2J7R8"/>
<name>A0A8J2J7R8_9HEXA</name>
<sequence length="29" mass="3262">MLKIVLLLAEIITVYETGVHLDARAHKIT</sequence>
<dbReference type="Proteomes" id="UP000708208">
    <property type="component" value="Unassembled WGS sequence"/>
</dbReference>
<keyword evidence="2" id="KW-1185">Reference proteome</keyword>
<protein>
    <submittedName>
        <fullName evidence="1">Uncharacterized protein</fullName>
    </submittedName>
</protein>
<gene>
    <name evidence="1" type="ORF">AFUS01_LOCUS4712</name>
</gene>
<feature type="non-terminal residue" evidence="1">
    <location>
        <position position="1"/>
    </location>
</feature>